<dbReference type="VEuPathDB" id="FungiDB:FOC1_g10004194"/>
<evidence type="ECO:0000313" key="1">
    <source>
        <dbReference type="EMBL" id="ENH70206.1"/>
    </source>
</evidence>
<dbReference type="HOGENOM" id="CLU_2133576_0_0_1"/>
<sequence>MARQMTWSTYVNGTENQPSLLTVRIGDAVQDPTFVRGTRPDSPTARCRCHPADNVTFLCYKNKTNCRPQYNRGCTSSDSSRCSFRNVSTKQRPIVNAAAGNNGKELTLLKGFG</sequence>
<protein>
    <submittedName>
        <fullName evidence="1">Uncharacterized protein</fullName>
    </submittedName>
</protein>
<gene>
    <name evidence="1" type="ORF">FOC1_g10004194</name>
</gene>
<proteinExistence type="predicted"/>
<accession>N4UN06</accession>
<name>N4UN06_FUSC1</name>
<reference evidence="2" key="1">
    <citation type="submission" date="2012-09" db="EMBL/GenBank/DDBJ databases">
        <title>Genome sequencing and comparative transcriptomics of race 1 and race 4 of banana pathogen: Fusarium oxysporum f. sp. cubense.</title>
        <authorList>
            <person name="Fang X."/>
            <person name="Huang J."/>
        </authorList>
    </citation>
    <scope>NUCLEOTIDE SEQUENCE [LARGE SCALE GENOMIC DNA]</scope>
    <source>
        <strain evidence="2">race 1</strain>
    </source>
</reference>
<evidence type="ECO:0000313" key="2">
    <source>
        <dbReference type="Proteomes" id="UP000016928"/>
    </source>
</evidence>
<dbReference type="EMBL" id="KB730206">
    <property type="protein sequence ID" value="ENH70206.1"/>
    <property type="molecule type" value="Genomic_DNA"/>
</dbReference>
<reference evidence="2" key="2">
    <citation type="journal article" date="2014" name="PLoS ONE">
        <title>Genome and Transcriptome Analysis of the Fungal Pathogen Fusarium oxysporum f. sp. cubense Causing Banana Vascular Wilt Disease.</title>
        <authorList>
            <person name="Guo L."/>
            <person name="Han L."/>
            <person name="Yang L."/>
            <person name="Zeng H."/>
            <person name="Fan D."/>
            <person name="Zhu Y."/>
            <person name="Feng Y."/>
            <person name="Wang G."/>
            <person name="Peng C."/>
            <person name="Jiang X."/>
            <person name="Zhou D."/>
            <person name="Ni P."/>
            <person name="Liang C."/>
            <person name="Liu L."/>
            <person name="Wang J."/>
            <person name="Mao C."/>
            <person name="Fang X."/>
            <person name="Peng M."/>
            <person name="Huang J."/>
        </authorList>
    </citation>
    <scope>NUCLEOTIDE SEQUENCE [LARGE SCALE GENOMIC DNA]</scope>
    <source>
        <strain evidence="2">race 1</strain>
    </source>
</reference>
<organism evidence="1 2">
    <name type="scientific">Fusarium oxysporum f. sp. cubense (strain race 1)</name>
    <name type="common">Panama disease fungus</name>
    <dbReference type="NCBI Taxonomy" id="1229664"/>
    <lineage>
        <taxon>Eukaryota</taxon>
        <taxon>Fungi</taxon>
        <taxon>Dikarya</taxon>
        <taxon>Ascomycota</taxon>
        <taxon>Pezizomycotina</taxon>
        <taxon>Sordariomycetes</taxon>
        <taxon>Hypocreomycetidae</taxon>
        <taxon>Hypocreales</taxon>
        <taxon>Nectriaceae</taxon>
        <taxon>Fusarium</taxon>
        <taxon>Fusarium oxysporum species complex</taxon>
    </lineage>
</organism>
<dbReference type="Proteomes" id="UP000016928">
    <property type="component" value="Unassembled WGS sequence"/>
</dbReference>
<dbReference type="OMA" id="DSPTARC"/>
<dbReference type="AlphaFoldDB" id="N4UN06"/>